<evidence type="ECO:0000256" key="1">
    <source>
        <dbReference type="SAM" id="MobiDB-lite"/>
    </source>
</evidence>
<dbReference type="InParanoid" id="A0A061EHN9"/>
<reference evidence="2 3" key="1">
    <citation type="journal article" date="2013" name="Genome Biol.">
        <title>The genome sequence of the most widely cultivated cacao type and its use to identify candidate genes regulating pod color.</title>
        <authorList>
            <person name="Motamayor J.C."/>
            <person name="Mockaitis K."/>
            <person name="Schmutz J."/>
            <person name="Haiminen N."/>
            <person name="Iii D.L."/>
            <person name="Cornejo O."/>
            <person name="Findley S.D."/>
            <person name="Zheng P."/>
            <person name="Utro F."/>
            <person name="Royaert S."/>
            <person name="Saski C."/>
            <person name="Jenkins J."/>
            <person name="Podicheti R."/>
            <person name="Zhao M."/>
            <person name="Scheffler B.E."/>
            <person name="Stack J.C."/>
            <person name="Feltus F.A."/>
            <person name="Mustiga G.M."/>
            <person name="Amores F."/>
            <person name="Phillips W."/>
            <person name="Marelli J.P."/>
            <person name="May G.D."/>
            <person name="Shapiro H."/>
            <person name="Ma J."/>
            <person name="Bustamante C.D."/>
            <person name="Schnell R.J."/>
            <person name="Main D."/>
            <person name="Gilbert D."/>
            <person name="Parida L."/>
            <person name="Kuhn D.N."/>
        </authorList>
    </citation>
    <scope>NUCLEOTIDE SEQUENCE [LARGE SCALE GENOMIC DNA]</scope>
    <source>
        <strain evidence="3">cv. Matina 1-6</strain>
    </source>
</reference>
<dbReference type="HOGENOM" id="CLU_2138057_0_0_1"/>
<feature type="region of interest" description="Disordered" evidence="1">
    <location>
        <begin position="52"/>
        <end position="73"/>
    </location>
</feature>
<evidence type="ECO:0000313" key="3">
    <source>
        <dbReference type="Proteomes" id="UP000026915"/>
    </source>
</evidence>
<dbReference type="EMBL" id="CM001880">
    <property type="protein sequence ID" value="EOY01804.1"/>
    <property type="molecule type" value="Genomic_DNA"/>
</dbReference>
<keyword evidence="3" id="KW-1185">Reference proteome</keyword>
<feature type="region of interest" description="Disordered" evidence="1">
    <location>
        <begin position="1"/>
        <end position="39"/>
    </location>
</feature>
<proteinExistence type="predicted"/>
<organism evidence="2 3">
    <name type="scientific">Theobroma cacao</name>
    <name type="common">Cacao</name>
    <name type="synonym">Cocoa</name>
    <dbReference type="NCBI Taxonomy" id="3641"/>
    <lineage>
        <taxon>Eukaryota</taxon>
        <taxon>Viridiplantae</taxon>
        <taxon>Streptophyta</taxon>
        <taxon>Embryophyta</taxon>
        <taxon>Tracheophyta</taxon>
        <taxon>Spermatophyta</taxon>
        <taxon>Magnoliopsida</taxon>
        <taxon>eudicotyledons</taxon>
        <taxon>Gunneridae</taxon>
        <taxon>Pentapetalae</taxon>
        <taxon>rosids</taxon>
        <taxon>malvids</taxon>
        <taxon>Malvales</taxon>
        <taxon>Malvaceae</taxon>
        <taxon>Byttnerioideae</taxon>
        <taxon>Theobroma</taxon>
    </lineage>
</organism>
<dbReference type="Gramene" id="EOY01804">
    <property type="protein sequence ID" value="EOY01804"/>
    <property type="gene ID" value="TCM_011617"/>
</dbReference>
<accession>A0A061EHN9</accession>
<dbReference type="Proteomes" id="UP000026915">
    <property type="component" value="Chromosome 2"/>
</dbReference>
<feature type="compositionally biased region" description="Basic and acidic residues" evidence="1">
    <location>
        <begin position="1"/>
        <end position="10"/>
    </location>
</feature>
<sequence length="113" mass="12949">MPCQGDEKTKRIWTGQKSEGGKKSEATSDVVKAMEKSPTRRRMRMALTFRGTSAEVKRKSSRSMTTRSRNASSKIENWWTKVEDTTRFQLHSLGLGWEVKKKKKIKFNKGGIP</sequence>
<feature type="compositionally biased region" description="Basic and acidic residues" evidence="1">
    <location>
        <begin position="19"/>
        <end position="38"/>
    </location>
</feature>
<feature type="compositionally biased region" description="Low complexity" evidence="1">
    <location>
        <begin position="62"/>
        <end position="73"/>
    </location>
</feature>
<protein>
    <submittedName>
        <fullName evidence="2">Uncharacterized protein</fullName>
    </submittedName>
</protein>
<evidence type="ECO:0000313" key="2">
    <source>
        <dbReference type="EMBL" id="EOY01804.1"/>
    </source>
</evidence>
<gene>
    <name evidence="2" type="ORF">TCM_011617</name>
</gene>
<name>A0A061EHN9_THECC</name>
<dbReference type="AlphaFoldDB" id="A0A061EHN9"/>